<evidence type="ECO:0000256" key="6">
    <source>
        <dbReference type="RuleBase" id="RU004335"/>
    </source>
</evidence>
<keyword evidence="11" id="KW-1185">Reference proteome</keyword>
<dbReference type="GO" id="GO:0005975">
    <property type="term" value="P:carbohydrate metabolic process"/>
    <property type="evidence" value="ECO:0007669"/>
    <property type="project" value="InterPro"/>
</dbReference>
<reference evidence="10 11" key="1">
    <citation type="submission" date="2020-08" db="EMBL/GenBank/DDBJ databases">
        <title>Plant Genome Project.</title>
        <authorList>
            <person name="Zhang R.-G."/>
        </authorList>
    </citation>
    <scope>NUCLEOTIDE SEQUENCE [LARGE SCALE GENOMIC DNA]</scope>
    <source>
        <tissue evidence="10">Rhizome</tissue>
    </source>
</reference>
<dbReference type="SUPFAM" id="SSF51445">
    <property type="entry name" value="(Trans)glycosidases"/>
    <property type="match status" value="1"/>
</dbReference>
<dbReference type="InterPro" id="IPR017853">
    <property type="entry name" value="GH"/>
</dbReference>
<gene>
    <name evidence="10" type="ORF">ZIOFF_010728</name>
</gene>
<dbReference type="InterPro" id="IPR044965">
    <property type="entry name" value="Glyco_hydro_17_plant"/>
</dbReference>
<dbReference type="GO" id="GO:0004553">
    <property type="term" value="F:hydrolase activity, hydrolyzing O-glycosyl compounds"/>
    <property type="evidence" value="ECO:0007669"/>
    <property type="project" value="InterPro"/>
</dbReference>
<feature type="domain" description="X8" evidence="9">
    <location>
        <begin position="369"/>
        <end position="453"/>
    </location>
</feature>
<feature type="signal peptide" evidence="8">
    <location>
        <begin position="1"/>
        <end position="16"/>
    </location>
</feature>
<dbReference type="EMBL" id="JACMSC010000003">
    <property type="protein sequence ID" value="KAG6528550.1"/>
    <property type="molecule type" value="Genomic_DNA"/>
</dbReference>
<dbReference type="Gene3D" id="3.20.20.80">
    <property type="entry name" value="Glycosidases"/>
    <property type="match status" value="1"/>
</dbReference>
<dbReference type="InterPro" id="IPR012946">
    <property type="entry name" value="X8"/>
</dbReference>
<dbReference type="FunFam" id="3.20.20.80:FF:000008">
    <property type="entry name" value="Glucan endo-1,3-beta-glucosidase 5"/>
    <property type="match status" value="1"/>
</dbReference>
<evidence type="ECO:0000256" key="8">
    <source>
        <dbReference type="SAM" id="SignalP"/>
    </source>
</evidence>
<keyword evidence="3 7" id="KW-0378">Hydrolase</keyword>
<dbReference type="PANTHER" id="PTHR32227">
    <property type="entry name" value="GLUCAN ENDO-1,3-BETA-GLUCOSIDASE BG1-RELATED-RELATED"/>
    <property type="match status" value="1"/>
</dbReference>
<evidence type="ECO:0000256" key="2">
    <source>
        <dbReference type="ARBA" id="ARBA00022729"/>
    </source>
</evidence>
<sequence>MPFCWLLACLLVAAAADFSVSPADAALGINWGTIASHRLPPNTIRQLLLDNGIKKVKIFDADGHSLGALAGTGIEVMIAIPNEMLAAMNDYENAKTWVKQNVTYYNFQGGVNIKQAPIFKICSPLSYNGSFTNVTFPALKNIQAALDDAGIGDAVKVTIPLNADVYDSPVDNPVPSAGKFRPDVAHLMSQIVSFFSKNGSPFTVNIYPFLSLYGNPNFPIDYAFFDGTATPVLDGGIAYTNVFDANFDTLVAALDRIGFGDLPIVVGEIGWPTDGEANANVTLAEKFYSGLLKRLAAKQGTPRRPNADIDVYLFSLLDEDAKSIAPGNFERHWGLFTYDGRPKFPLDLACDGQNRWPASAKDVLYLPAKWCTLNPSQSNASSKLSDNVDFACNSADCTAIGDGGSCSAMDWRGKASYALNAYFQTQNQQLESCNFQGLGELTEQNISQAICNFTLQIVGWSSAANSLRHNWRMLAAVGGILVLMF</sequence>
<dbReference type="Gene3D" id="1.20.58.1040">
    <property type="match status" value="1"/>
</dbReference>
<comment type="caution">
    <text evidence="10">The sequence shown here is derived from an EMBL/GenBank/DDBJ whole genome shotgun (WGS) entry which is preliminary data.</text>
</comment>
<name>A0A8J5I6Q8_ZINOF</name>
<dbReference type="SMART" id="SM00768">
    <property type="entry name" value="X8"/>
    <property type="match status" value="1"/>
</dbReference>
<evidence type="ECO:0000256" key="3">
    <source>
        <dbReference type="ARBA" id="ARBA00022801"/>
    </source>
</evidence>
<organism evidence="10 11">
    <name type="scientific">Zingiber officinale</name>
    <name type="common">Ginger</name>
    <name type="synonym">Amomum zingiber</name>
    <dbReference type="NCBI Taxonomy" id="94328"/>
    <lineage>
        <taxon>Eukaryota</taxon>
        <taxon>Viridiplantae</taxon>
        <taxon>Streptophyta</taxon>
        <taxon>Embryophyta</taxon>
        <taxon>Tracheophyta</taxon>
        <taxon>Spermatophyta</taxon>
        <taxon>Magnoliopsida</taxon>
        <taxon>Liliopsida</taxon>
        <taxon>Zingiberales</taxon>
        <taxon>Zingiberaceae</taxon>
        <taxon>Zingiber</taxon>
    </lineage>
</organism>
<feature type="chain" id="PRO_5035255423" description="X8 domain-containing protein" evidence="8">
    <location>
        <begin position="17"/>
        <end position="485"/>
    </location>
</feature>
<dbReference type="InterPro" id="IPR000490">
    <property type="entry name" value="Glyco_hydro_17"/>
</dbReference>
<dbReference type="Pfam" id="PF07983">
    <property type="entry name" value="X8"/>
    <property type="match status" value="1"/>
</dbReference>
<dbReference type="AlphaFoldDB" id="A0A8J5I6Q8"/>
<accession>A0A8J5I6Q8</accession>
<proteinExistence type="inferred from homology"/>
<comment type="similarity">
    <text evidence="1 6">Belongs to the glycosyl hydrolase 17 family.</text>
</comment>
<evidence type="ECO:0000256" key="4">
    <source>
        <dbReference type="ARBA" id="ARBA00023157"/>
    </source>
</evidence>
<evidence type="ECO:0000313" key="10">
    <source>
        <dbReference type="EMBL" id="KAG6528550.1"/>
    </source>
</evidence>
<evidence type="ECO:0000256" key="7">
    <source>
        <dbReference type="RuleBase" id="RU004336"/>
    </source>
</evidence>
<dbReference type="PROSITE" id="PS00587">
    <property type="entry name" value="GLYCOSYL_HYDROL_F17"/>
    <property type="match status" value="1"/>
</dbReference>
<dbReference type="Pfam" id="PF00332">
    <property type="entry name" value="Glyco_hydro_17"/>
    <property type="match status" value="1"/>
</dbReference>
<evidence type="ECO:0000259" key="9">
    <source>
        <dbReference type="SMART" id="SM00768"/>
    </source>
</evidence>
<keyword evidence="5 7" id="KW-0326">Glycosidase</keyword>
<evidence type="ECO:0000256" key="5">
    <source>
        <dbReference type="ARBA" id="ARBA00023295"/>
    </source>
</evidence>
<keyword evidence="2 8" id="KW-0732">Signal</keyword>
<keyword evidence="4" id="KW-1015">Disulfide bond</keyword>
<evidence type="ECO:0000256" key="1">
    <source>
        <dbReference type="ARBA" id="ARBA00008773"/>
    </source>
</evidence>
<evidence type="ECO:0000313" key="11">
    <source>
        <dbReference type="Proteomes" id="UP000734854"/>
    </source>
</evidence>
<protein>
    <recommendedName>
        <fullName evidence="9">X8 domain-containing protein</fullName>
    </recommendedName>
</protein>
<dbReference type="Proteomes" id="UP000734854">
    <property type="component" value="Unassembled WGS sequence"/>
</dbReference>